<name>A0A4R1LPS6_9SPHI</name>
<proteinExistence type="predicted"/>
<reference evidence="2 3" key="1">
    <citation type="submission" date="2019-03" db="EMBL/GenBank/DDBJ databases">
        <title>Genomic Encyclopedia of Archaeal and Bacterial Type Strains, Phase II (KMG-II): from individual species to whole genera.</title>
        <authorList>
            <person name="Goeker M."/>
        </authorList>
    </citation>
    <scope>NUCLEOTIDE SEQUENCE [LARGE SCALE GENOMIC DNA]</scope>
    <source>
        <strain evidence="2 3">DSM 22554</strain>
    </source>
</reference>
<feature type="region of interest" description="Disordered" evidence="1">
    <location>
        <begin position="1"/>
        <end position="64"/>
    </location>
</feature>
<accession>A0A4R1LPS6</accession>
<organism evidence="2 3">
    <name type="scientific">Albibacterium bauzanense</name>
    <dbReference type="NCBI Taxonomy" id="653929"/>
    <lineage>
        <taxon>Bacteria</taxon>
        <taxon>Pseudomonadati</taxon>
        <taxon>Bacteroidota</taxon>
        <taxon>Sphingobacteriia</taxon>
        <taxon>Sphingobacteriales</taxon>
        <taxon>Sphingobacteriaceae</taxon>
        <taxon>Albibacterium</taxon>
    </lineage>
</organism>
<dbReference type="AlphaFoldDB" id="A0A4R1LPS6"/>
<protein>
    <submittedName>
        <fullName evidence="2">Uncharacterized protein</fullName>
    </submittedName>
</protein>
<evidence type="ECO:0000256" key="1">
    <source>
        <dbReference type="SAM" id="MobiDB-lite"/>
    </source>
</evidence>
<evidence type="ECO:0000313" key="2">
    <source>
        <dbReference type="EMBL" id="TCK80752.1"/>
    </source>
</evidence>
<dbReference type="EMBL" id="SMGO01000003">
    <property type="protein sequence ID" value="TCK80752.1"/>
    <property type="molecule type" value="Genomic_DNA"/>
</dbReference>
<keyword evidence="3" id="KW-1185">Reference proteome</keyword>
<gene>
    <name evidence="2" type="ORF">C8N28_2506</name>
</gene>
<comment type="caution">
    <text evidence="2">The sequence shown here is derived from an EMBL/GenBank/DDBJ whole genome shotgun (WGS) entry which is preliminary data.</text>
</comment>
<evidence type="ECO:0000313" key="3">
    <source>
        <dbReference type="Proteomes" id="UP000294616"/>
    </source>
</evidence>
<feature type="compositionally biased region" description="Polar residues" evidence="1">
    <location>
        <begin position="1"/>
        <end position="10"/>
    </location>
</feature>
<sequence>MDENQEQYNKGNFHRKNSSAQQGQQENDENKDLDYSNLDIEESTGGSAMEQENENVRDIDEDEI</sequence>
<dbReference type="Proteomes" id="UP000294616">
    <property type="component" value="Unassembled WGS sequence"/>
</dbReference>